<dbReference type="OrthoDB" id="3609at2759"/>
<dbReference type="InterPro" id="IPR013328">
    <property type="entry name" value="6PGD_dom2"/>
</dbReference>
<organism evidence="3 4">
    <name type="scientific">Ustilago trichophora</name>
    <dbReference type="NCBI Taxonomy" id="86804"/>
    <lineage>
        <taxon>Eukaryota</taxon>
        <taxon>Fungi</taxon>
        <taxon>Dikarya</taxon>
        <taxon>Basidiomycota</taxon>
        <taxon>Ustilaginomycotina</taxon>
        <taxon>Ustilaginomycetes</taxon>
        <taxon>Ustilaginales</taxon>
        <taxon>Ustilaginaceae</taxon>
        <taxon>Ustilago</taxon>
    </lineage>
</organism>
<evidence type="ECO:0000259" key="1">
    <source>
        <dbReference type="Pfam" id="PF02558"/>
    </source>
</evidence>
<dbReference type="PANTHER" id="PTHR21708:SF43">
    <property type="entry name" value="KETOPANTOATE REDUCTASE C-TERMINAL DOMAIN-CONTAINING PROTEIN"/>
    <property type="match status" value="1"/>
</dbReference>
<dbReference type="GO" id="GO:0005737">
    <property type="term" value="C:cytoplasm"/>
    <property type="evidence" value="ECO:0007669"/>
    <property type="project" value="TreeGrafter"/>
</dbReference>
<feature type="domain" description="Ketopantoate reductase N-terminal" evidence="1">
    <location>
        <begin position="9"/>
        <end position="182"/>
    </location>
</feature>
<feature type="domain" description="Ketopantoate reductase C-terminal" evidence="2">
    <location>
        <begin position="224"/>
        <end position="367"/>
    </location>
</feature>
<dbReference type="InterPro" id="IPR013332">
    <property type="entry name" value="KPR_N"/>
</dbReference>
<proteinExistence type="predicted"/>
<dbReference type="SUPFAM" id="SSF48179">
    <property type="entry name" value="6-phosphogluconate dehydrogenase C-terminal domain-like"/>
    <property type="match status" value="1"/>
</dbReference>
<dbReference type="Pfam" id="PF08546">
    <property type="entry name" value="ApbA_C"/>
    <property type="match status" value="1"/>
</dbReference>
<dbReference type="InterPro" id="IPR051402">
    <property type="entry name" value="KPR-Related"/>
</dbReference>
<gene>
    <name evidence="3" type="ORF">UTRI_00334</name>
</gene>
<dbReference type="InterPro" id="IPR008927">
    <property type="entry name" value="6-PGluconate_DH-like_C_sf"/>
</dbReference>
<accession>A0A5C3DTW1</accession>
<dbReference type="AlphaFoldDB" id="A0A5C3DTW1"/>
<dbReference type="Proteomes" id="UP000324022">
    <property type="component" value="Unassembled WGS sequence"/>
</dbReference>
<protein>
    <recommendedName>
        <fullName evidence="5">2-dehydropantoate 2-reductase</fullName>
    </recommendedName>
</protein>
<reference evidence="3 4" key="1">
    <citation type="submission" date="2018-03" db="EMBL/GenBank/DDBJ databases">
        <authorList>
            <person name="Guldener U."/>
        </authorList>
    </citation>
    <scope>NUCLEOTIDE SEQUENCE [LARGE SCALE GENOMIC DNA]</scope>
    <source>
        <strain evidence="3 4">NBRC100155</strain>
    </source>
</reference>
<sequence>MTDTKKPEILCIGFGALGTIYSYLLSTGGASITAVARSNYTALTTTGIHISSAKYGEISGYKPTRTIRESEPHLAQDRFYDFVVCSFKNVPDHKSASSIIRPFLKTAQAKKEDEETKLPTIVLLQNGVGIEAEVMESLVEREGEEKVAKGVISAVAWIGANLADGGTRVMHGALERLEMGVYPRSSAALLPDGRRQISTEEQTALDHFSRIYIAGGGGGKAVDDIEAIRWQKVLWNASWGGLSTLARQPVSTLLQEDTLHYSVGVVRRIMLEIVYVARSCGLGESRFPIASVDNAITITLATSSIPSVNDPTKGGNLAGDFKPSILLDLENGRPMELEPIIGNLVRKARSNGVETPRLDLILAALKPSQVKAVQKANGGGQGGGDAVGVTKFSELKATSRGNWPEGAPVSRDANTYL</sequence>
<evidence type="ECO:0008006" key="5">
    <source>
        <dbReference type="Google" id="ProtNLM"/>
    </source>
</evidence>
<dbReference type="FunFam" id="1.10.1040.10:FF:000017">
    <property type="entry name" value="2-dehydropantoate 2-reductase"/>
    <property type="match status" value="1"/>
</dbReference>
<evidence type="ECO:0000313" key="4">
    <source>
        <dbReference type="Proteomes" id="UP000324022"/>
    </source>
</evidence>
<name>A0A5C3DTW1_9BASI</name>
<evidence type="ECO:0000313" key="3">
    <source>
        <dbReference type="EMBL" id="SPO20857.1"/>
    </source>
</evidence>
<dbReference type="Pfam" id="PF02558">
    <property type="entry name" value="ApbA"/>
    <property type="match status" value="1"/>
</dbReference>
<dbReference type="EMBL" id="OOIN01000002">
    <property type="protein sequence ID" value="SPO20857.1"/>
    <property type="molecule type" value="Genomic_DNA"/>
</dbReference>
<evidence type="ECO:0000259" key="2">
    <source>
        <dbReference type="Pfam" id="PF08546"/>
    </source>
</evidence>
<dbReference type="Gene3D" id="1.10.1040.10">
    <property type="entry name" value="N-(1-d-carboxylethyl)-l-norvaline Dehydrogenase, domain 2"/>
    <property type="match status" value="1"/>
</dbReference>
<dbReference type="Gene3D" id="3.40.50.720">
    <property type="entry name" value="NAD(P)-binding Rossmann-like Domain"/>
    <property type="match status" value="1"/>
</dbReference>
<dbReference type="PANTHER" id="PTHR21708">
    <property type="entry name" value="PROBABLE 2-DEHYDROPANTOATE 2-REDUCTASE"/>
    <property type="match status" value="1"/>
</dbReference>
<dbReference type="InterPro" id="IPR013752">
    <property type="entry name" value="KPA_reductase"/>
</dbReference>
<keyword evidence="4" id="KW-1185">Reference proteome</keyword>